<sequence length="276" mass="31230">MNRYLSTMFARATTHCALFKPLPKPLPEPPTSPTSSAPGPYRDSRRDCNTQFIMFPGISTKDEELVDAVTAAVIKHMAHPIYDNSHDFEHVQRVVKLAADIYQSEVATNPECRLDPLTIVLACLVHEIGDAKYKTWFESLSKIYILLTKCGVPEALAHTCQSIARLVSYTYETRHPAEIASFLTAHPELGVVQDADRLDALGIVGLGRCLAYGGAEKTRRKQTIQRAFQLMDERFVHYKDMMKTPWGRDEAHRRWGRMEEVREVWIGETDVAGILK</sequence>
<organism evidence="3 4">
    <name type="scientific">Trematosphaeria pertusa</name>
    <dbReference type="NCBI Taxonomy" id="390896"/>
    <lineage>
        <taxon>Eukaryota</taxon>
        <taxon>Fungi</taxon>
        <taxon>Dikarya</taxon>
        <taxon>Ascomycota</taxon>
        <taxon>Pezizomycotina</taxon>
        <taxon>Dothideomycetes</taxon>
        <taxon>Pleosporomycetidae</taxon>
        <taxon>Pleosporales</taxon>
        <taxon>Massarineae</taxon>
        <taxon>Trematosphaeriaceae</taxon>
        <taxon>Trematosphaeria</taxon>
    </lineage>
</organism>
<protein>
    <recommendedName>
        <fullName evidence="2">HD/PDEase domain-containing protein</fullName>
    </recommendedName>
</protein>
<dbReference type="Proteomes" id="UP000800094">
    <property type="component" value="Unassembled WGS sequence"/>
</dbReference>
<name>A0A6A6HYN1_9PLEO</name>
<dbReference type="EMBL" id="ML987205">
    <property type="protein sequence ID" value="KAF2243325.1"/>
    <property type="molecule type" value="Genomic_DNA"/>
</dbReference>
<evidence type="ECO:0000256" key="1">
    <source>
        <dbReference type="SAM" id="MobiDB-lite"/>
    </source>
</evidence>
<evidence type="ECO:0000259" key="2">
    <source>
        <dbReference type="SMART" id="SM00471"/>
    </source>
</evidence>
<dbReference type="PANTHER" id="PTHR33594:SF1">
    <property type="entry name" value="HD_PDEASE DOMAIN-CONTAINING PROTEIN"/>
    <property type="match status" value="1"/>
</dbReference>
<proteinExistence type="predicted"/>
<feature type="compositionally biased region" description="Pro residues" evidence="1">
    <location>
        <begin position="22"/>
        <end position="32"/>
    </location>
</feature>
<evidence type="ECO:0000313" key="4">
    <source>
        <dbReference type="Proteomes" id="UP000800094"/>
    </source>
</evidence>
<keyword evidence="4" id="KW-1185">Reference proteome</keyword>
<gene>
    <name evidence="3" type="ORF">BU26DRAFT_115945</name>
</gene>
<reference evidence="3" key="1">
    <citation type="journal article" date="2020" name="Stud. Mycol.">
        <title>101 Dothideomycetes genomes: a test case for predicting lifestyles and emergence of pathogens.</title>
        <authorList>
            <person name="Haridas S."/>
            <person name="Albert R."/>
            <person name="Binder M."/>
            <person name="Bloem J."/>
            <person name="Labutti K."/>
            <person name="Salamov A."/>
            <person name="Andreopoulos B."/>
            <person name="Baker S."/>
            <person name="Barry K."/>
            <person name="Bills G."/>
            <person name="Bluhm B."/>
            <person name="Cannon C."/>
            <person name="Castanera R."/>
            <person name="Culley D."/>
            <person name="Daum C."/>
            <person name="Ezra D."/>
            <person name="Gonzalez J."/>
            <person name="Henrissat B."/>
            <person name="Kuo A."/>
            <person name="Liang C."/>
            <person name="Lipzen A."/>
            <person name="Lutzoni F."/>
            <person name="Magnuson J."/>
            <person name="Mondo S."/>
            <person name="Nolan M."/>
            <person name="Ohm R."/>
            <person name="Pangilinan J."/>
            <person name="Park H.-J."/>
            <person name="Ramirez L."/>
            <person name="Alfaro M."/>
            <person name="Sun H."/>
            <person name="Tritt A."/>
            <person name="Yoshinaga Y."/>
            <person name="Zwiers L.-H."/>
            <person name="Turgeon B."/>
            <person name="Goodwin S."/>
            <person name="Spatafora J."/>
            <person name="Crous P."/>
            <person name="Grigoriev I."/>
        </authorList>
    </citation>
    <scope>NUCLEOTIDE SEQUENCE</scope>
    <source>
        <strain evidence="3">CBS 122368</strain>
    </source>
</reference>
<dbReference type="OrthoDB" id="16547at2759"/>
<dbReference type="CDD" id="cd00077">
    <property type="entry name" value="HDc"/>
    <property type="match status" value="1"/>
</dbReference>
<dbReference type="SMART" id="SM00471">
    <property type="entry name" value="HDc"/>
    <property type="match status" value="1"/>
</dbReference>
<feature type="region of interest" description="Disordered" evidence="1">
    <location>
        <begin position="20"/>
        <end position="43"/>
    </location>
</feature>
<dbReference type="InterPro" id="IPR003607">
    <property type="entry name" value="HD/PDEase_dom"/>
</dbReference>
<dbReference type="AlphaFoldDB" id="A0A6A6HYN1"/>
<dbReference type="RefSeq" id="XP_033678329.1">
    <property type="nucleotide sequence ID" value="XM_033819447.1"/>
</dbReference>
<dbReference type="Gene3D" id="1.10.472.50">
    <property type="entry name" value="HD-domain/PDEase-like"/>
    <property type="match status" value="1"/>
</dbReference>
<accession>A0A6A6HYN1</accession>
<dbReference type="GeneID" id="54572777"/>
<dbReference type="SUPFAM" id="SSF109604">
    <property type="entry name" value="HD-domain/PDEase-like"/>
    <property type="match status" value="1"/>
</dbReference>
<dbReference type="PANTHER" id="PTHR33594">
    <property type="entry name" value="SUPERFAMILY HYDROLASE, PUTATIVE (AFU_ORTHOLOGUE AFUA_1G03035)-RELATED"/>
    <property type="match status" value="1"/>
</dbReference>
<evidence type="ECO:0000313" key="3">
    <source>
        <dbReference type="EMBL" id="KAF2243325.1"/>
    </source>
</evidence>
<dbReference type="Gene3D" id="1.20.58.1910">
    <property type="match status" value="1"/>
</dbReference>
<feature type="domain" description="HD/PDEase" evidence="2">
    <location>
        <begin position="83"/>
        <end position="210"/>
    </location>
</feature>